<evidence type="ECO:0000256" key="1">
    <source>
        <dbReference type="SAM" id="MobiDB-lite"/>
    </source>
</evidence>
<sequence length="360" mass="38627">MGFRSRDNGVHGRGYYVRSNPDFVTDSDVFAMARSSFAWLVSGPDPVSVDGREIPGLPPRPVPLDELGTLLLAADCDQVTRDAAWAYLITRARGEGGTWTVACVGLALPVLLRVAAIVTRRFTGDTHDLNAAVVTGFLAELREVDLVRSAILARLYYAAYRAGRLALHEAVGGPIPVADVGFDSAPPPRPEGHPDLVLAAAVQAGAITVDEAGLISETRVGETSLAEAAQARGMSYKATAKMRERAEPRLADYLTELSADAPTPSPDEQSNSPAPPRGRRVPIRPPRTERTTSTRRTRLRNVTRAAAAAENKGRSPVSHNGPKSRIASRGTRLPADRRSRARRTSSGPAARTSREVRSCD</sequence>
<feature type="region of interest" description="Disordered" evidence="1">
    <location>
        <begin position="258"/>
        <end position="360"/>
    </location>
</feature>
<accession>A0A1I1BSJ2</accession>
<gene>
    <name evidence="2" type="ORF">SAMN05216266_11734</name>
</gene>
<dbReference type="AlphaFoldDB" id="A0A1I1BSJ2"/>
<dbReference type="Proteomes" id="UP000243799">
    <property type="component" value="Unassembled WGS sequence"/>
</dbReference>
<name>A0A1I1BSJ2_9PSEU</name>
<keyword evidence="3" id="KW-1185">Reference proteome</keyword>
<organism evidence="2 3">
    <name type="scientific">Amycolatopsis marina</name>
    <dbReference type="NCBI Taxonomy" id="490629"/>
    <lineage>
        <taxon>Bacteria</taxon>
        <taxon>Bacillati</taxon>
        <taxon>Actinomycetota</taxon>
        <taxon>Actinomycetes</taxon>
        <taxon>Pseudonocardiales</taxon>
        <taxon>Pseudonocardiaceae</taxon>
        <taxon>Amycolatopsis</taxon>
    </lineage>
</organism>
<reference evidence="3" key="1">
    <citation type="submission" date="2016-10" db="EMBL/GenBank/DDBJ databases">
        <authorList>
            <person name="Varghese N."/>
            <person name="Submissions S."/>
        </authorList>
    </citation>
    <scope>NUCLEOTIDE SEQUENCE [LARGE SCALE GENOMIC DNA]</scope>
    <source>
        <strain evidence="3">CGMCC 4.3568</strain>
    </source>
</reference>
<dbReference type="STRING" id="490629.SAMN05216266_11734"/>
<dbReference type="EMBL" id="FOKG01000017">
    <property type="protein sequence ID" value="SFB53414.1"/>
    <property type="molecule type" value="Genomic_DNA"/>
</dbReference>
<proteinExistence type="predicted"/>
<evidence type="ECO:0000313" key="2">
    <source>
        <dbReference type="EMBL" id="SFB53414.1"/>
    </source>
</evidence>
<evidence type="ECO:0000313" key="3">
    <source>
        <dbReference type="Proteomes" id="UP000243799"/>
    </source>
</evidence>
<protein>
    <submittedName>
        <fullName evidence="2">Uncharacterized protein</fullName>
    </submittedName>
</protein>